<dbReference type="Proteomes" id="UP001150879">
    <property type="component" value="Unassembled WGS sequence"/>
</dbReference>
<feature type="chain" id="PRO_5040989486" evidence="2">
    <location>
        <begin position="23"/>
        <end position="552"/>
    </location>
</feature>
<organism evidence="3 4">
    <name type="scientific">Penicillium cf. griseofulvum</name>
    <dbReference type="NCBI Taxonomy" id="2972120"/>
    <lineage>
        <taxon>Eukaryota</taxon>
        <taxon>Fungi</taxon>
        <taxon>Dikarya</taxon>
        <taxon>Ascomycota</taxon>
        <taxon>Pezizomycotina</taxon>
        <taxon>Eurotiomycetes</taxon>
        <taxon>Eurotiomycetidae</taxon>
        <taxon>Eurotiales</taxon>
        <taxon>Aspergillaceae</taxon>
        <taxon>Penicillium</taxon>
    </lineage>
</organism>
<dbReference type="EMBL" id="JAPQKP010000003">
    <property type="protein sequence ID" value="KAJ5199369.1"/>
    <property type="molecule type" value="Genomic_DNA"/>
</dbReference>
<keyword evidence="2" id="KW-0732">Signal</keyword>
<evidence type="ECO:0000256" key="1">
    <source>
        <dbReference type="SAM" id="MobiDB-lite"/>
    </source>
</evidence>
<feature type="signal peptide" evidence="2">
    <location>
        <begin position="1"/>
        <end position="22"/>
    </location>
</feature>
<protein>
    <submittedName>
        <fullName evidence="3">Uncharacterized protein</fullName>
    </submittedName>
</protein>
<reference evidence="3" key="2">
    <citation type="journal article" date="2023" name="IMA Fungus">
        <title>Comparative genomic study of the Penicillium genus elucidates a diverse pangenome and 15 lateral gene transfer events.</title>
        <authorList>
            <person name="Petersen C."/>
            <person name="Sorensen T."/>
            <person name="Nielsen M.R."/>
            <person name="Sondergaard T.E."/>
            <person name="Sorensen J.L."/>
            <person name="Fitzpatrick D.A."/>
            <person name="Frisvad J.C."/>
            <person name="Nielsen K.L."/>
        </authorList>
    </citation>
    <scope>NUCLEOTIDE SEQUENCE</scope>
    <source>
        <strain evidence="3">IBT 16849</strain>
    </source>
</reference>
<keyword evidence="4" id="KW-1185">Reference proteome</keyword>
<feature type="region of interest" description="Disordered" evidence="1">
    <location>
        <begin position="372"/>
        <end position="393"/>
    </location>
</feature>
<comment type="caution">
    <text evidence="3">The sequence shown here is derived from an EMBL/GenBank/DDBJ whole genome shotgun (WGS) entry which is preliminary data.</text>
</comment>
<gene>
    <name evidence="3" type="ORF">N7472_004573</name>
</gene>
<evidence type="ECO:0000313" key="3">
    <source>
        <dbReference type="EMBL" id="KAJ5199369.1"/>
    </source>
</evidence>
<name>A0A9W9JN24_9EURO</name>
<dbReference type="OrthoDB" id="5383967at2759"/>
<reference evidence="3" key="1">
    <citation type="submission" date="2022-11" db="EMBL/GenBank/DDBJ databases">
        <authorList>
            <person name="Petersen C."/>
        </authorList>
    </citation>
    <scope>NUCLEOTIDE SEQUENCE</scope>
    <source>
        <strain evidence="3">IBT 16849</strain>
    </source>
</reference>
<evidence type="ECO:0000256" key="2">
    <source>
        <dbReference type="SAM" id="SignalP"/>
    </source>
</evidence>
<accession>A0A9W9JN24</accession>
<proteinExistence type="predicted"/>
<sequence length="552" mass="60758">MIFASHLLLMGAWAAVVLQATAVPHGPSYFRNLRRQLQDPCGPVSQHTESPSVDKWNQANTDAWLDKWWTVNADRRTNNPHGFAGAFGQYALGQPGWSCQNNGNDGNCDIPICDNTKLNSLGNNTEEAYYVLQALNNIHGFFVGLEQSFNIPAIVAAMENDEIVNNFWYDESNWDGTLLKQLLNILSTVVAFIAGALAAPVFAIGLYPAIAAASSALVTGGVNAGNNAISSASAVDITQSNLGHTMAQAVSAIAGSFIGINNELMYGHGYGPSSDDIRKYLQGGAWVNYPGLQKGAAQDLLIAVMQSMMINSLWRMQRVFIIGGGACGDGQGFGSGISAPDDNYICEDGRAWYLYFWQREVKSTRKHQGWVSRPWGSDRMGPSPRLEQEGGSGPFWKNLKPQDAITSSLKSWRAAGNNYTQSTFTDRIGGMLAKDTNIYTKGATMEGLWTIPVCDISKLIADPSWKYSRKEDILHPYGWDERPYWCGPICEGEPDKTVQFYQAANFKDDFDKPFQSGCGNQYVNNGIRASGLWWDWTTGKTWVNNRPYHQDG</sequence>
<dbReference type="AlphaFoldDB" id="A0A9W9JN24"/>
<evidence type="ECO:0000313" key="4">
    <source>
        <dbReference type="Proteomes" id="UP001150879"/>
    </source>
</evidence>